<proteinExistence type="predicted"/>
<organism evidence="1 2">
    <name type="scientific">Racocetra persica</name>
    <dbReference type="NCBI Taxonomy" id="160502"/>
    <lineage>
        <taxon>Eukaryota</taxon>
        <taxon>Fungi</taxon>
        <taxon>Fungi incertae sedis</taxon>
        <taxon>Mucoromycota</taxon>
        <taxon>Glomeromycotina</taxon>
        <taxon>Glomeromycetes</taxon>
        <taxon>Diversisporales</taxon>
        <taxon>Gigasporaceae</taxon>
        <taxon>Racocetra</taxon>
    </lineage>
</organism>
<reference evidence="1" key="1">
    <citation type="submission" date="2021-06" db="EMBL/GenBank/DDBJ databases">
        <authorList>
            <person name="Kallberg Y."/>
            <person name="Tangrot J."/>
            <person name="Rosling A."/>
        </authorList>
    </citation>
    <scope>NUCLEOTIDE SEQUENCE</scope>
    <source>
        <strain evidence="1">MA461A</strain>
    </source>
</reference>
<comment type="caution">
    <text evidence="1">The sequence shown here is derived from an EMBL/GenBank/DDBJ whole genome shotgun (WGS) entry which is preliminary data.</text>
</comment>
<name>A0ACA9LNV2_9GLOM</name>
<dbReference type="EMBL" id="CAJVQC010004239">
    <property type="protein sequence ID" value="CAG8537893.1"/>
    <property type="molecule type" value="Genomic_DNA"/>
</dbReference>
<evidence type="ECO:0000313" key="1">
    <source>
        <dbReference type="EMBL" id="CAG8537893.1"/>
    </source>
</evidence>
<accession>A0ACA9LNV2</accession>
<dbReference type="Proteomes" id="UP000789920">
    <property type="component" value="Unassembled WGS sequence"/>
</dbReference>
<keyword evidence="2" id="KW-1185">Reference proteome</keyword>
<sequence>SFIRCNLPALLKDLPQLSMLLFGLCTIKKIAILETCDSIISSSTAGGNQLAISTTVLSPTRPIIHFSTIYLYLTRMPLNPVLEPQEIELAADLKDGKCCIFTGAGVASAIIHLDPVLTKGNARTIRSTVGSWAGFLRAVATEFFRTYTSSNLSFEDIKNLTKFGSYVDEKLTKIFEKNHDQLSAAIKAVEDAIYDRKEFSQNMSLFQDTNDNKRLFSEINVEIQRTKFSIERIYDELPQTKSKETKMRGEYFDLLKKAAITPWGKGTAIIESTELLTQLINKMNENLGYTSCGNVWQRGSKSVKQRIDQLEQEITNNQDEKKKERLKCFKNNYTEIKSLFDKLSDTTEKNGYATEFIKDFQLTLAGALSVNDDIVNKTFRHLTELVLSPLKSNPHSPLVKAFDIICEKNVLLTSNYDTFLESALFRNALDYMEDLSDSNQLDFLIPNDFTDDLNYHNRFVIHIHGLYYDKGTFVISEEEYKNTINSFAKFMKTVILDKRRSLVFIGVSADGWTDWHMAYLFNELANMNDRDSHPHHYWVVVRGTEFPNEDDFSELSKQEERKITLEYVKKKVKTVVYGDSYDDLPPYLIYLSNLKQKPVAK</sequence>
<protein>
    <submittedName>
        <fullName evidence="1">8462_t:CDS:1</fullName>
    </submittedName>
</protein>
<gene>
    <name evidence="1" type="ORF">RPERSI_LOCUS3423</name>
</gene>
<evidence type="ECO:0000313" key="2">
    <source>
        <dbReference type="Proteomes" id="UP000789920"/>
    </source>
</evidence>
<feature type="non-terminal residue" evidence="1">
    <location>
        <position position="1"/>
    </location>
</feature>